<dbReference type="SUPFAM" id="SSF110849">
    <property type="entry name" value="ParB/Sulfiredoxin"/>
    <property type="match status" value="1"/>
</dbReference>
<evidence type="ECO:0000313" key="2">
    <source>
        <dbReference type="EMBL" id="GAA2103570.1"/>
    </source>
</evidence>
<sequence length="304" mass="33498">MKVHPLIAEFPMLSEAELLGLAEDIKTNGQYEPILLDAHGTLLDGRNRLAACELAGVEPRFTTYQGDDPAHLIWISNALRRQLNQGQRAMILAKARSASKSVARADAEGFGISPARLSLATTVVEHAPALVDPVISGAMGLDAAYEQARKNKAEAKTRQAQYDRLRDQAPDLVGRLGEDDLTLAEALAELDRRHEEEELRAHVRRIDDLRAADGDPGPGHARLAEDEEIDWNEAGLRADRYLAQRRERLQQVQQALHLITDNWSGLLRVAHHPGSALTREALDSLAPEARALADRLIAREAETP</sequence>
<protein>
    <recommendedName>
        <fullName evidence="4">ParB-like nuclease family protein</fullName>
    </recommendedName>
</protein>
<dbReference type="EMBL" id="BAAANS010000025">
    <property type="protein sequence ID" value="GAA2103570.1"/>
    <property type="molecule type" value="Genomic_DNA"/>
</dbReference>
<feature type="coiled-coil region" evidence="1">
    <location>
        <begin position="138"/>
        <end position="165"/>
    </location>
</feature>
<dbReference type="RefSeq" id="WP_344553586.1">
    <property type="nucleotide sequence ID" value="NZ_BAAANS010000025.1"/>
</dbReference>
<organism evidence="2 3">
    <name type="scientific">Kitasatospora saccharophila</name>
    <dbReference type="NCBI Taxonomy" id="407973"/>
    <lineage>
        <taxon>Bacteria</taxon>
        <taxon>Bacillati</taxon>
        <taxon>Actinomycetota</taxon>
        <taxon>Actinomycetes</taxon>
        <taxon>Kitasatosporales</taxon>
        <taxon>Streptomycetaceae</taxon>
        <taxon>Kitasatospora</taxon>
    </lineage>
</organism>
<proteinExistence type="predicted"/>
<keyword evidence="1" id="KW-0175">Coiled coil</keyword>
<dbReference type="Proteomes" id="UP001500897">
    <property type="component" value="Unassembled WGS sequence"/>
</dbReference>
<evidence type="ECO:0000256" key="1">
    <source>
        <dbReference type="SAM" id="Coils"/>
    </source>
</evidence>
<reference evidence="2 3" key="1">
    <citation type="journal article" date="2019" name="Int. J. Syst. Evol. Microbiol.">
        <title>The Global Catalogue of Microorganisms (GCM) 10K type strain sequencing project: providing services to taxonomists for standard genome sequencing and annotation.</title>
        <authorList>
            <consortium name="The Broad Institute Genomics Platform"/>
            <consortium name="The Broad Institute Genome Sequencing Center for Infectious Disease"/>
            <person name="Wu L."/>
            <person name="Ma J."/>
        </authorList>
    </citation>
    <scope>NUCLEOTIDE SEQUENCE [LARGE SCALE GENOMIC DNA]</scope>
    <source>
        <strain evidence="2 3">JCM 14559</strain>
    </source>
</reference>
<comment type="caution">
    <text evidence="2">The sequence shown here is derived from an EMBL/GenBank/DDBJ whole genome shotgun (WGS) entry which is preliminary data.</text>
</comment>
<keyword evidence="3" id="KW-1185">Reference proteome</keyword>
<gene>
    <name evidence="2" type="ORF">GCM10009759_39090</name>
</gene>
<evidence type="ECO:0008006" key="4">
    <source>
        <dbReference type="Google" id="ProtNLM"/>
    </source>
</evidence>
<evidence type="ECO:0000313" key="3">
    <source>
        <dbReference type="Proteomes" id="UP001500897"/>
    </source>
</evidence>
<name>A0ABN2X380_9ACTN</name>
<dbReference type="InterPro" id="IPR036086">
    <property type="entry name" value="ParB/Sulfiredoxin_sf"/>
</dbReference>
<dbReference type="Gene3D" id="3.90.1530.30">
    <property type="match status" value="1"/>
</dbReference>
<accession>A0ABN2X380</accession>